<dbReference type="Proteomes" id="UP000193484">
    <property type="component" value="Unassembled WGS sequence"/>
</dbReference>
<keyword evidence="3" id="KW-0963">Cytoplasm</keyword>
<proteinExistence type="inferred from homology"/>
<name>A0A1X1RHI4_MYCFA</name>
<evidence type="ECO:0000256" key="2">
    <source>
        <dbReference type="ARBA" id="ARBA00006411"/>
    </source>
</evidence>
<gene>
    <name evidence="5" type="ORF">AWC04_05530</name>
</gene>
<evidence type="ECO:0000313" key="5">
    <source>
        <dbReference type="EMBL" id="ORV06303.1"/>
    </source>
</evidence>
<comment type="subcellular location">
    <subcellularLocation>
        <location evidence="1">Cytoplasm</location>
    </subcellularLocation>
</comment>
<organism evidence="5 6">
    <name type="scientific">Mycolicibacterium fallax</name>
    <name type="common">Mycobacterium fallax</name>
    <dbReference type="NCBI Taxonomy" id="1793"/>
    <lineage>
        <taxon>Bacteria</taxon>
        <taxon>Bacillati</taxon>
        <taxon>Actinomycetota</taxon>
        <taxon>Actinomycetes</taxon>
        <taxon>Mycobacteriales</taxon>
        <taxon>Mycobacteriaceae</taxon>
        <taxon>Mycolicibacterium</taxon>
    </lineage>
</organism>
<dbReference type="RefSeq" id="WP_085093940.1">
    <property type="nucleotide sequence ID" value="NZ_AP022603.1"/>
</dbReference>
<dbReference type="AlphaFoldDB" id="A0A1X1RHI4"/>
<sequence length="276" mass="29575">MLTTTVEGLWVLQVLTGVEVLGPELGLRPHLPRVESRDDALDRPIAAELREHAVIDEAGTVDEPVREWLAVLSRRDIGLVLDLHRPGDRTRTRVLLARFARWWAVLERHGDLVRLGPAGTSAEENSATSVIAVEIERLCGTAQPAELRPVTVDAGAIAGVRGSARLRAVLAGAGIDAEQQGMLLLAADPARSAHAGIVAVQSGVESGLPTRAVLGDSAVTVIDTPAGRLVAETVHRDGRRWLIVGPGSTSAIVTAVRALLRRLPAEQDWYSYRKVV</sequence>
<dbReference type="GO" id="GO:0005737">
    <property type="term" value="C:cytoplasm"/>
    <property type="evidence" value="ECO:0007669"/>
    <property type="project" value="UniProtKB-SubCell"/>
</dbReference>
<evidence type="ECO:0000313" key="6">
    <source>
        <dbReference type="Proteomes" id="UP000193484"/>
    </source>
</evidence>
<evidence type="ECO:0000256" key="4">
    <source>
        <dbReference type="ARBA" id="ARBA00023186"/>
    </source>
</evidence>
<dbReference type="Pfam" id="PF14011">
    <property type="entry name" value="ESX-1_EspG"/>
    <property type="match status" value="1"/>
</dbReference>
<evidence type="ECO:0000256" key="1">
    <source>
        <dbReference type="ARBA" id="ARBA00004496"/>
    </source>
</evidence>
<keyword evidence="6" id="KW-1185">Reference proteome</keyword>
<evidence type="ECO:0000256" key="3">
    <source>
        <dbReference type="ARBA" id="ARBA00022490"/>
    </source>
</evidence>
<dbReference type="EMBL" id="LQOJ01000021">
    <property type="protein sequence ID" value="ORV06303.1"/>
    <property type="molecule type" value="Genomic_DNA"/>
</dbReference>
<dbReference type="InterPro" id="IPR025734">
    <property type="entry name" value="EspG"/>
</dbReference>
<keyword evidence="4" id="KW-0143">Chaperone</keyword>
<dbReference type="OrthoDB" id="4525561at2"/>
<reference evidence="5 6" key="1">
    <citation type="submission" date="2016-01" db="EMBL/GenBank/DDBJ databases">
        <title>The new phylogeny of the genus Mycobacterium.</title>
        <authorList>
            <person name="Tarcisio F."/>
            <person name="Conor M."/>
            <person name="Antonella G."/>
            <person name="Elisabetta G."/>
            <person name="Giulia F.S."/>
            <person name="Sara T."/>
            <person name="Anna F."/>
            <person name="Clotilde B."/>
            <person name="Roberto B."/>
            <person name="Veronica D.S."/>
            <person name="Fabio R."/>
            <person name="Monica P."/>
            <person name="Olivier J."/>
            <person name="Enrico T."/>
            <person name="Nicola S."/>
        </authorList>
    </citation>
    <scope>NUCLEOTIDE SEQUENCE [LARGE SCALE GENOMIC DNA]</scope>
    <source>
        <strain evidence="5 6">DSM 44179</strain>
    </source>
</reference>
<comment type="similarity">
    <text evidence="2">Belongs to the EspG family.</text>
</comment>
<comment type="caution">
    <text evidence="5">The sequence shown here is derived from an EMBL/GenBank/DDBJ whole genome shotgun (WGS) entry which is preliminary data.</text>
</comment>
<accession>A0A1X1RHI4</accession>
<protein>
    <submittedName>
        <fullName evidence="5">Secretion protein EspG</fullName>
    </submittedName>
</protein>
<dbReference type="STRING" id="1793.AWC04_05530"/>